<name>A0ABS9KCA7_9BACT</name>
<dbReference type="Proteomes" id="UP001165366">
    <property type="component" value="Unassembled WGS sequence"/>
</dbReference>
<feature type="compositionally biased region" description="Basic residues" evidence="1">
    <location>
        <begin position="142"/>
        <end position="152"/>
    </location>
</feature>
<accession>A0ABS9KCA7</accession>
<evidence type="ECO:0000313" key="3">
    <source>
        <dbReference type="Proteomes" id="UP001165366"/>
    </source>
</evidence>
<dbReference type="RefSeq" id="WP_237853313.1">
    <property type="nucleotide sequence ID" value="NZ_JAKLWS010000007.1"/>
</dbReference>
<keyword evidence="3" id="KW-1185">Reference proteome</keyword>
<proteinExistence type="predicted"/>
<gene>
    <name evidence="2" type="ORF">L6773_07845</name>
</gene>
<protein>
    <recommendedName>
        <fullName evidence="4">Periplasmic heavy metal sensor</fullName>
    </recommendedName>
</protein>
<comment type="caution">
    <text evidence="2">The sequence shown here is derived from an EMBL/GenBank/DDBJ whole genome shotgun (WGS) entry which is preliminary data.</text>
</comment>
<evidence type="ECO:0008006" key="4">
    <source>
        <dbReference type="Google" id="ProtNLM"/>
    </source>
</evidence>
<evidence type="ECO:0000256" key="1">
    <source>
        <dbReference type="SAM" id="MobiDB-lite"/>
    </source>
</evidence>
<feature type="region of interest" description="Disordered" evidence="1">
    <location>
        <begin position="129"/>
        <end position="152"/>
    </location>
</feature>
<evidence type="ECO:0000313" key="2">
    <source>
        <dbReference type="EMBL" id="MCG2588471.1"/>
    </source>
</evidence>
<dbReference type="EMBL" id="JAKLWS010000007">
    <property type="protein sequence ID" value="MCG2588471.1"/>
    <property type="molecule type" value="Genomic_DNA"/>
</dbReference>
<sequence length="152" mass="17801">MNIKSKALLAYVVIFLAGGASGYFLNEAVSPGFTSESFERGPGMNDDLPSPGEEEIPQKIKDFFIDRLDLRDDQIDPYFTVQSEHMQKVFDVLRENRRNERDTLRQMHSDFINEIDEILTADQIEKLNSFAHPDSVQQRRMERQRHRQGRRR</sequence>
<reference evidence="2" key="1">
    <citation type="submission" date="2022-01" db="EMBL/GenBank/DDBJ databases">
        <authorList>
            <person name="Wang Y."/>
        </authorList>
    </citation>
    <scope>NUCLEOTIDE SEQUENCE</scope>
    <source>
        <strain evidence="2">WB101</strain>
    </source>
</reference>
<reference evidence="2" key="2">
    <citation type="submission" date="2024-05" db="EMBL/GenBank/DDBJ databases">
        <title>Rhodohalobacter halophilus gen. nov., sp. nov., a moderately halophilic member of the family Balneolaceae.</title>
        <authorList>
            <person name="Xia J."/>
        </authorList>
    </citation>
    <scope>NUCLEOTIDE SEQUENCE</scope>
    <source>
        <strain evidence="2">WB101</strain>
    </source>
</reference>
<organism evidence="2 3">
    <name type="scientific">Rhodohalobacter sulfatireducens</name>
    <dbReference type="NCBI Taxonomy" id="2911366"/>
    <lineage>
        <taxon>Bacteria</taxon>
        <taxon>Pseudomonadati</taxon>
        <taxon>Balneolota</taxon>
        <taxon>Balneolia</taxon>
        <taxon>Balneolales</taxon>
        <taxon>Balneolaceae</taxon>
        <taxon>Rhodohalobacter</taxon>
    </lineage>
</organism>